<evidence type="ECO:0000313" key="2">
    <source>
        <dbReference type="Proteomes" id="UP000829398"/>
    </source>
</evidence>
<protein>
    <submittedName>
        <fullName evidence="1">Uncharacterized protein</fullName>
    </submittedName>
</protein>
<proteinExistence type="predicted"/>
<gene>
    <name evidence="1" type="ORF">KPL71_009192</name>
</gene>
<sequence length="853" mass="95482">MGSPERVASQEVGFEGNSVVCTPKAEPGRSDEWKKILVKINEVLDDAEEKQNTEQSVKMWLGDLQNLAYDVDDLLDELETEAFRRNLMFQEPAAAQTTTTKFRRLIPSCCTNFSPQAIKFDHMMAAKIEDRTIRLQEIEKDKEKEETVKLLLRDDLRTDDGLSVIPIIGTGRIGKTTLAQLAYSDVRVHNHFDLKAWTYDVWNEKYNDWTNRSRLFEAGAPGSKIVFTTRNLGVAEKMGPLPAYPLKELSNDDCLSVFSPHSLGEKDFSTHPSLKEIGEKIVKKCNGLPLVAKSLGGLLRDMGNLIKLHHLNNPSTDSLEEMPQGIGKLTSLRTMCKFVVGNEIGSGLRQLKSLIHLQGTVCISRLENVKEISAAKEAQLNGKRNLKDLLLEWNNSTSNIREPETDTCVLDLLKPHQSLKKLKINGYGGTKFAIYTLSITGDSLFSRYARMGKWIPHGSGKSDEGLADLRELFLVSCSKLQRTLLEYLPSLETLVIRKCEQLLVSILSLPTLRKLTVNGCKEVVGRAINLSSSSSVLKTVTIMFCNALESLPEVWMRDTESSLGSLQIFQCNSFTYIARIELPTSLKRLKVSNFNNLRILTEEEDINSGCNRHTSHLESLEIEDCASLASLLWKNKLSATLERLAVKRCPNLAFLSLSDNLPKALKYLSLHGFSKLESIAERLENTSLEEISIWSCENLKMLPDDLHKLQNLPRFSLGFCNNLISFPRGGLPSTKLNKVDINGSQKLEALPNGMYNLTSLQRLNLGYLPSVVSFRGDGFPPNIDSLVIRDMKICRALFEGGLYRFTSLKRLNISRGCPDVVSFPQKEIGMTLPVSKSFAYCQFPKAGTPVFSC</sequence>
<organism evidence="1 2">
    <name type="scientific">Citrus sinensis</name>
    <name type="common">Sweet orange</name>
    <name type="synonym">Citrus aurantium var. sinensis</name>
    <dbReference type="NCBI Taxonomy" id="2711"/>
    <lineage>
        <taxon>Eukaryota</taxon>
        <taxon>Viridiplantae</taxon>
        <taxon>Streptophyta</taxon>
        <taxon>Embryophyta</taxon>
        <taxon>Tracheophyta</taxon>
        <taxon>Spermatophyta</taxon>
        <taxon>Magnoliopsida</taxon>
        <taxon>eudicotyledons</taxon>
        <taxon>Gunneridae</taxon>
        <taxon>Pentapetalae</taxon>
        <taxon>rosids</taxon>
        <taxon>malvids</taxon>
        <taxon>Sapindales</taxon>
        <taxon>Rutaceae</taxon>
        <taxon>Aurantioideae</taxon>
        <taxon>Citrus</taxon>
    </lineage>
</organism>
<reference evidence="2" key="1">
    <citation type="journal article" date="2023" name="Hortic. Res.">
        <title>A chromosome-level phased genome enabling allele-level studies in sweet orange: a case study on citrus Huanglongbing tolerance.</title>
        <authorList>
            <person name="Wu B."/>
            <person name="Yu Q."/>
            <person name="Deng Z."/>
            <person name="Duan Y."/>
            <person name="Luo F."/>
            <person name="Gmitter F. Jr."/>
        </authorList>
    </citation>
    <scope>NUCLEOTIDE SEQUENCE [LARGE SCALE GENOMIC DNA]</scope>
    <source>
        <strain evidence="2">cv. Valencia</strain>
    </source>
</reference>
<accession>A0ACB8MBZ5</accession>
<name>A0ACB8MBZ5_CITSI</name>
<keyword evidence="2" id="KW-1185">Reference proteome</keyword>
<dbReference type="Proteomes" id="UP000829398">
    <property type="component" value="Chromosome 3"/>
</dbReference>
<comment type="caution">
    <text evidence="1">The sequence shown here is derived from an EMBL/GenBank/DDBJ whole genome shotgun (WGS) entry which is preliminary data.</text>
</comment>
<dbReference type="EMBL" id="CM039172">
    <property type="protein sequence ID" value="KAH9783143.1"/>
    <property type="molecule type" value="Genomic_DNA"/>
</dbReference>
<evidence type="ECO:0000313" key="1">
    <source>
        <dbReference type="EMBL" id="KAH9783143.1"/>
    </source>
</evidence>